<proteinExistence type="predicted"/>
<evidence type="ECO:0000313" key="2">
    <source>
        <dbReference type="Proteomes" id="UP000002218"/>
    </source>
</evidence>
<dbReference type="KEGG" id="nml:Namu_4450"/>
<keyword evidence="2" id="KW-1185">Reference proteome</keyword>
<dbReference type="Proteomes" id="UP000002218">
    <property type="component" value="Chromosome"/>
</dbReference>
<reference evidence="1 2" key="2">
    <citation type="journal article" date="2010" name="Stand. Genomic Sci.">
        <title>Complete genome sequence of Nakamurella multipartita type strain (Y-104).</title>
        <authorList>
            <person name="Tice H."/>
            <person name="Mayilraj S."/>
            <person name="Sims D."/>
            <person name="Lapidus A."/>
            <person name="Nolan M."/>
            <person name="Lucas S."/>
            <person name="Glavina Del Rio T."/>
            <person name="Copeland A."/>
            <person name="Cheng J.F."/>
            <person name="Meincke L."/>
            <person name="Bruce D."/>
            <person name="Goodwin L."/>
            <person name="Pitluck S."/>
            <person name="Ivanova N."/>
            <person name="Mavromatis K."/>
            <person name="Ovchinnikova G."/>
            <person name="Pati A."/>
            <person name="Chen A."/>
            <person name="Palaniappan K."/>
            <person name="Land M."/>
            <person name="Hauser L."/>
            <person name="Chang Y.J."/>
            <person name="Jeffries C.D."/>
            <person name="Detter J.C."/>
            <person name="Brettin T."/>
            <person name="Rohde M."/>
            <person name="Goker M."/>
            <person name="Bristow J."/>
            <person name="Eisen J.A."/>
            <person name="Markowitz V."/>
            <person name="Hugenholtz P."/>
            <person name="Kyrpides N.C."/>
            <person name="Klenk H.P."/>
            <person name="Chen F."/>
        </authorList>
    </citation>
    <scope>NUCLEOTIDE SEQUENCE [LARGE SCALE GENOMIC DNA]</scope>
    <source>
        <strain evidence="2">ATCC 700099 / DSM 44233 / CIP 104796 / JCM 9543 / NBRC 105858 / Y-104</strain>
    </source>
</reference>
<dbReference type="Gene3D" id="3.40.50.2000">
    <property type="entry name" value="Glycogen Phosphorylase B"/>
    <property type="match status" value="1"/>
</dbReference>
<dbReference type="RefSeq" id="WP_015749558.1">
    <property type="nucleotide sequence ID" value="NC_013235.1"/>
</dbReference>
<protein>
    <submittedName>
        <fullName evidence="1">GumI protein</fullName>
    </submittedName>
</protein>
<dbReference type="SUPFAM" id="SSF53756">
    <property type="entry name" value="UDP-Glycosyltransferase/glycogen phosphorylase"/>
    <property type="match status" value="1"/>
</dbReference>
<dbReference type="Pfam" id="PF13692">
    <property type="entry name" value="Glyco_trans_1_4"/>
    <property type="match status" value="1"/>
</dbReference>
<dbReference type="EMBL" id="CP001737">
    <property type="protein sequence ID" value="ACV80736.1"/>
    <property type="molecule type" value="Genomic_DNA"/>
</dbReference>
<reference evidence="2" key="1">
    <citation type="submission" date="2009-09" db="EMBL/GenBank/DDBJ databases">
        <title>The complete genome of Nakamurella multipartita DSM 44233.</title>
        <authorList>
            <consortium name="US DOE Joint Genome Institute (JGI-PGF)"/>
            <person name="Lucas S."/>
            <person name="Copeland A."/>
            <person name="Lapidus A."/>
            <person name="Glavina del Rio T."/>
            <person name="Dalin E."/>
            <person name="Tice H."/>
            <person name="Bruce D."/>
            <person name="Goodwin L."/>
            <person name="Pitluck S."/>
            <person name="Kyrpides N."/>
            <person name="Mavromatis K."/>
            <person name="Ivanova N."/>
            <person name="Ovchinnikova G."/>
            <person name="Sims D."/>
            <person name="Meincke L."/>
            <person name="Brettin T."/>
            <person name="Detter J.C."/>
            <person name="Han C."/>
            <person name="Larimer F."/>
            <person name="Land M."/>
            <person name="Hauser L."/>
            <person name="Markowitz V."/>
            <person name="Cheng J.-F."/>
            <person name="Hugenholtz P."/>
            <person name="Woyke T."/>
            <person name="Wu D."/>
            <person name="Klenk H.-P."/>
            <person name="Eisen J.A."/>
        </authorList>
    </citation>
    <scope>NUCLEOTIDE SEQUENCE [LARGE SCALE GENOMIC DNA]</scope>
    <source>
        <strain evidence="2">ATCC 700099 / DSM 44233 / CIP 104796 / JCM 9543 / NBRC 105858 / Y-104</strain>
    </source>
</reference>
<evidence type="ECO:0000313" key="1">
    <source>
        <dbReference type="EMBL" id="ACV80736.1"/>
    </source>
</evidence>
<name>C8XKS9_NAKMY</name>
<dbReference type="AlphaFoldDB" id="C8XKS9"/>
<dbReference type="HOGENOM" id="CLU_009583_6_0_11"/>
<dbReference type="STRING" id="479431.Namu_4450"/>
<organism evidence="1 2">
    <name type="scientific">Nakamurella multipartita (strain ATCC 700099 / DSM 44233 / CIP 104796 / JCM 9543 / NBRC 105858 / Y-104)</name>
    <name type="common">Microsphaera multipartita</name>
    <dbReference type="NCBI Taxonomy" id="479431"/>
    <lineage>
        <taxon>Bacteria</taxon>
        <taxon>Bacillati</taxon>
        <taxon>Actinomycetota</taxon>
        <taxon>Actinomycetes</taxon>
        <taxon>Nakamurellales</taxon>
        <taxon>Nakamurellaceae</taxon>
        <taxon>Nakamurella</taxon>
    </lineage>
</organism>
<dbReference type="CAZy" id="GT94">
    <property type="family name" value="Glycosyltransferase Family 94"/>
</dbReference>
<dbReference type="InParanoid" id="C8XKS9"/>
<sequence>MDDRRIRVLQSFPEPRPTTNPYLIQLVASLPEDVEVVTFSWFRALLGRWEVFHVHWPETLLHGRTPMRALVHQILSLAVLLRIKVTRRALVRTMHNIAPHEQRSRRARWILALFDRWTTLTIDLSAVTIGSLGRPSLLIPHGDYADWFAGQKRETEVSGRLLFFGMIRPYKQVPALVSAFVALSDPDLSLRIVGQPHSAELAAAIETARAGDGRVTIEFGHASDARLVAEVTSAEVVVLPYREMVNSGAALLALSLGRPVIVPESVTTADLGAEVGPGWVELLDTAEPQVSPATLADALHRLRSAASQRSTAPNLQARGWATIGAAHAAAYRAAVRRVRWNFAPRTMSRN</sequence>
<gene>
    <name evidence="1" type="ordered locus">Namu_4450</name>
</gene>
<dbReference type="eggNOG" id="COG0438">
    <property type="taxonomic scope" value="Bacteria"/>
</dbReference>
<accession>C8XKS9</accession>